<dbReference type="InterPro" id="IPR011009">
    <property type="entry name" value="Kinase-like_dom_sf"/>
</dbReference>
<dbReference type="RefSeq" id="WP_344934992.1">
    <property type="nucleotide sequence ID" value="NZ_BAAAZR010000001.1"/>
</dbReference>
<gene>
    <name evidence="3" type="ORF">GCM10022226_11360</name>
</gene>
<feature type="compositionally biased region" description="Pro residues" evidence="1">
    <location>
        <begin position="311"/>
        <end position="324"/>
    </location>
</feature>
<dbReference type="Gene3D" id="3.30.200.20">
    <property type="entry name" value="Phosphorylase Kinase, domain 1"/>
    <property type="match status" value="1"/>
</dbReference>
<dbReference type="EMBL" id="BAAAZR010000001">
    <property type="protein sequence ID" value="GAA3793801.1"/>
    <property type="molecule type" value="Genomic_DNA"/>
</dbReference>
<dbReference type="InterPro" id="IPR002575">
    <property type="entry name" value="Aminoglycoside_PTrfase"/>
</dbReference>
<dbReference type="Proteomes" id="UP001500888">
    <property type="component" value="Unassembled WGS sequence"/>
</dbReference>
<evidence type="ECO:0000259" key="2">
    <source>
        <dbReference type="Pfam" id="PF01636"/>
    </source>
</evidence>
<dbReference type="SUPFAM" id="SSF56112">
    <property type="entry name" value="Protein kinase-like (PK-like)"/>
    <property type="match status" value="1"/>
</dbReference>
<comment type="caution">
    <text evidence="3">The sequence shown here is derived from an EMBL/GenBank/DDBJ whole genome shotgun (WGS) entry which is preliminary data.</text>
</comment>
<feature type="region of interest" description="Disordered" evidence="1">
    <location>
        <begin position="298"/>
        <end position="343"/>
    </location>
</feature>
<dbReference type="CDD" id="cd05151">
    <property type="entry name" value="ChoK-like"/>
    <property type="match status" value="1"/>
</dbReference>
<evidence type="ECO:0000313" key="3">
    <source>
        <dbReference type="EMBL" id="GAA3793801.1"/>
    </source>
</evidence>
<evidence type="ECO:0000256" key="1">
    <source>
        <dbReference type="SAM" id="MobiDB-lite"/>
    </source>
</evidence>
<proteinExistence type="predicted"/>
<dbReference type="PANTHER" id="PTHR22603">
    <property type="entry name" value="CHOLINE/ETHANOALAMINE KINASE"/>
    <property type="match status" value="1"/>
</dbReference>
<feature type="compositionally biased region" description="Pro residues" evidence="1">
    <location>
        <begin position="332"/>
        <end position="343"/>
    </location>
</feature>
<keyword evidence="4" id="KW-1185">Reference proteome</keyword>
<protein>
    <recommendedName>
        <fullName evidence="2">Aminoglycoside phosphotransferase domain-containing protein</fullName>
    </recommendedName>
</protein>
<dbReference type="PANTHER" id="PTHR22603:SF66">
    <property type="entry name" value="ETHANOLAMINE KINASE"/>
    <property type="match status" value="1"/>
</dbReference>
<name>A0ABP7HHW9_9ACTN</name>
<dbReference type="Gene3D" id="3.90.1200.10">
    <property type="match status" value="1"/>
</dbReference>
<evidence type="ECO:0000313" key="4">
    <source>
        <dbReference type="Proteomes" id="UP001500888"/>
    </source>
</evidence>
<reference evidence="4" key="1">
    <citation type="journal article" date="2019" name="Int. J. Syst. Evol. Microbiol.">
        <title>The Global Catalogue of Microorganisms (GCM) 10K type strain sequencing project: providing services to taxonomists for standard genome sequencing and annotation.</title>
        <authorList>
            <consortium name="The Broad Institute Genomics Platform"/>
            <consortium name="The Broad Institute Genome Sequencing Center for Infectious Disease"/>
            <person name="Wu L."/>
            <person name="Ma J."/>
        </authorList>
    </citation>
    <scope>NUCLEOTIDE SEQUENCE [LARGE SCALE GENOMIC DNA]</scope>
    <source>
        <strain evidence="4">JCM 16908</strain>
    </source>
</reference>
<feature type="domain" description="Aminoglycoside phosphotransferase" evidence="2">
    <location>
        <begin position="21"/>
        <end position="238"/>
    </location>
</feature>
<accession>A0ABP7HHW9</accession>
<organism evidence="3 4">
    <name type="scientific">Sphaerisporangium flaviroseum</name>
    <dbReference type="NCBI Taxonomy" id="509199"/>
    <lineage>
        <taxon>Bacteria</taxon>
        <taxon>Bacillati</taxon>
        <taxon>Actinomycetota</taxon>
        <taxon>Actinomycetes</taxon>
        <taxon>Streptosporangiales</taxon>
        <taxon>Streptosporangiaceae</taxon>
        <taxon>Sphaerisporangium</taxon>
    </lineage>
</organism>
<dbReference type="Pfam" id="PF01636">
    <property type="entry name" value="APH"/>
    <property type="match status" value="1"/>
</dbReference>
<sequence length="343" mass="36994">MPDLLGPALELVTAWAGRPVTYTPIKGGLSHHIVRVETDAGDRWLLRVLDPNVSAAGLGIPLDLEIVNTSRAAQAGVGAEVLLRLPGAMLLEYIDGPTLDAAAVRDPAMTEDIAAACRRLHAGPRFATDFSIFRKLEELLALCHAHGLKIPQGYEDRLPAVAEIEAALAVRQPPTVPCHNDLLPENFILDGSVVRIVDYQLSGNNDPAFELGDIAAEADYDREMVRRLTRAYFGDDDPAARVQLYLLMSNFTWTLWFSVHHGLLAEQAAAADFDYDAEAADKFAQAVRDLDDPGLGLLIDDVRGRRRPHDPTLPSPPATQPRPSTPATGTAPSPPPPNAPPAG</sequence>